<keyword evidence="11" id="KW-1185">Reference proteome</keyword>
<reference evidence="10 11" key="1">
    <citation type="submission" date="2020-06" db="EMBL/GenBank/DDBJ databases">
        <authorList>
            <person name="Grouzdev D.S."/>
        </authorList>
    </citation>
    <scope>NUCLEOTIDE SEQUENCE [LARGE SCALE GENOMIC DNA]</scope>
    <source>
        <strain evidence="10 11">HO-A22</strain>
    </source>
</reference>
<feature type="chain" id="PRO_5031116162" evidence="8">
    <location>
        <begin position="24"/>
        <end position="329"/>
    </location>
</feature>
<dbReference type="InterPro" id="IPR036909">
    <property type="entry name" value="Cyt_c-like_dom_sf"/>
</dbReference>
<dbReference type="AlphaFoldDB" id="A0A7Y6QBI8"/>
<keyword evidence="4 7" id="KW-0408">Iron</keyword>
<dbReference type="SUPFAM" id="SSF46626">
    <property type="entry name" value="Cytochrome c"/>
    <property type="match status" value="1"/>
</dbReference>
<keyword evidence="8" id="KW-0732">Signal</keyword>
<comment type="similarity">
    <text evidence="1">Belongs to the SCO1/2 family.</text>
</comment>
<evidence type="ECO:0000313" key="10">
    <source>
        <dbReference type="EMBL" id="NVD42653.1"/>
    </source>
</evidence>
<name>A0A7Y6QBI8_9HYPH</name>
<feature type="domain" description="Cytochrome c" evidence="9">
    <location>
        <begin position="210"/>
        <end position="302"/>
    </location>
</feature>
<keyword evidence="2 7" id="KW-0349">Heme</keyword>
<keyword evidence="5" id="KW-0186">Copper</keyword>
<dbReference type="InterPro" id="IPR009056">
    <property type="entry name" value="Cyt_c-like_dom"/>
</dbReference>
<dbReference type="GO" id="GO:0020037">
    <property type="term" value="F:heme binding"/>
    <property type="evidence" value="ECO:0007669"/>
    <property type="project" value="InterPro"/>
</dbReference>
<dbReference type="InterPro" id="IPR036249">
    <property type="entry name" value="Thioredoxin-like_sf"/>
</dbReference>
<evidence type="ECO:0000256" key="7">
    <source>
        <dbReference type="PROSITE-ProRule" id="PRU00433"/>
    </source>
</evidence>
<evidence type="ECO:0000259" key="9">
    <source>
        <dbReference type="PROSITE" id="PS51007"/>
    </source>
</evidence>
<dbReference type="InterPro" id="IPR003782">
    <property type="entry name" value="SCO1/SenC"/>
</dbReference>
<dbReference type="EMBL" id="JABWDU010000010">
    <property type="protein sequence ID" value="NVD42653.1"/>
    <property type="molecule type" value="Genomic_DNA"/>
</dbReference>
<keyword evidence="3 5" id="KW-0479">Metal-binding</keyword>
<evidence type="ECO:0000256" key="3">
    <source>
        <dbReference type="ARBA" id="ARBA00022723"/>
    </source>
</evidence>
<proteinExistence type="inferred from homology"/>
<evidence type="ECO:0000256" key="8">
    <source>
        <dbReference type="SAM" id="SignalP"/>
    </source>
</evidence>
<evidence type="ECO:0000256" key="6">
    <source>
        <dbReference type="PIRSR" id="PIRSR603782-2"/>
    </source>
</evidence>
<evidence type="ECO:0000256" key="5">
    <source>
        <dbReference type="PIRSR" id="PIRSR603782-1"/>
    </source>
</evidence>
<protein>
    <submittedName>
        <fullName evidence="10">SCO family protein</fullName>
    </submittedName>
</protein>
<comment type="caution">
    <text evidence="10">The sequence shown here is derived from an EMBL/GenBank/DDBJ whole genome shotgun (WGS) entry which is preliminary data.</text>
</comment>
<dbReference type="Pfam" id="PF00034">
    <property type="entry name" value="Cytochrom_C"/>
    <property type="match status" value="1"/>
</dbReference>
<accession>A0A7Y6QBI8</accession>
<feature type="binding site" evidence="5">
    <location>
        <position position="72"/>
    </location>
    <ligand>
        <name>Cu cation</name>
        <dbReference type="ChEBI" id="CHEBI:23378"/>
    </ligand>
</feature>
<evidence type="ECO:0000256" key="1">
    <source>
        <dbReference type="ARBA" id="ARBA00010996"/>
    </source>
</evidence>
<organism evidence="10 11">
    <name type="scientific">Ensifer oleiphilus</name>
    <dbReference type="NCBI Taxonomy" id="2742698"/>
    <lineage>
        <taxon>Bacteria</taxon>
        <taxon>Pseudomonadati</taxon>
        <taxon>Pseudomonadota</taxon>
        <taxon>Alphaproteobacteria</taxon>
        <taxon>Hyphomicrobiales</taxon>
        <taxon>Rhizobiaceae</taxon>
        <taxon>Sinorhizobium/Ensifer group</taxon>
        <taxon>Ensifer</taxon>
    </lineage>
</organism>
<dbReference type="Gene3D" id="3.40.30.10">
    <property type="entry name" value="Glutaredoxin"/>
    <property type="match status" value="1"/>
</dbReference>
<dbReference type="Gene3D" id="1.10.760.10">
    <property type="entry name" value="Cytochrome c-like domain"/>
    <property type="match status" value="1"/>
</dbReference>
<dbReference type="PROSITE" id="PS51007">
    <property type="entry name" value="CYTC"/>
    <property type="match status" value="1"/>
</dbReference>
<sequence>MKRWFAVVAAITAILLFSPGGPAAKSSRWGKDYFPNVDVVTQDGERVRFYDDLIKDRIVLISFIFTSCTDLCPLTTARIAQVVDRLRDEIGKDIFVLSITVDPENDTPEKLKTFADAFYSGPGWTFITGKPADIRAINSKLGNKSDVATQHRNEIVLGNDRTGEWTRNSPFADIENLELAIRDMDPDWRDRRHVPQDALAANHDPRDLTIGREPGQVLFKKICAPCHTVGVTDHVGPDLLGVTDRRDRLWLSEMIMNPAGLRANKDPILTDLDAKYKGVRMPNLGLSASDASDLISYLTTRTAQINELRAQPEEQHLHQSTDGAGHQHN</sequence>
<dbReference type="Proteomes" id="UP000520198">
    <property type="component" value="Unassembled WGS sequence"/>
</dbReference>
<dbReference type="PANTHER" id="PTHR12151:SF5">
    <property type="entry name" value="AT19154P"/>
    <property type="match status" value="1"/>
</dbReference>
<evidence type="ECO:0000313" key="11">
    <source>
        <dbReference type="Proteomes" id="UP000520198"/>
    </source>
</evidence>
<gene>
    <name evidence="10" type="ORF">HT585_27660</name>
</gene>
<dbReference type="GO" id="GO:0046872">
    <property type="term" value="F:metal ion binding"/>
    <property type="evidence" value="ECO:0007669"/>
    <property type="project" value="UniProtKB-KW"/>
</dbReference>
<dbReference type="GO" id="GO:0009055">
    <property type="term" value="F:electron transfer activity"/>
    <property type="evidence" value="ECO:0007669"/>
    <property type="project" value="InterPro"/>
</dbReference>
<feature type="disulfide bond" description="Redox-active" evidence="6">
    <location>
        <begin position="68"/>
        <end position="72"/>
    </location>
</feature>
<dbReference type="CDD" id="cd02968">
    <property type="entry name" value="SCO"/>
    <property type="match status" value="1"/>
</dbReference>
<dbReference type="RefSeq" id="WP_176356006.1">
    <property type="nucleotide sequence ID" value="NZ_JABWDU010000010.1"/>
</dbReference>
<feature type="signal peptide" evidence="8">
    <location>
        <begin position="1"/>
        <end position="23"/>
    </location>
</feature>
<evidence type="ECO:0000256" key="2">
    <source>
        <dbReference type="ARBA" id="ARBA00022617"/>
    </source>
</evidence>
<keyword evidence="6" id="KW-1015">Disulfide bond</keyword>
<dbReference type="Pfam" id="PF02630">
    <property type="entry name" value="SCO1-SenC"/>
    <property type="match status" value="1"/>
</dbReference>
<dbReference type="SUPFAM" id="SSF52833">
    <property type="entry name" value="Thioredoxin-like"/>
    <property type="match status" value="1"/>
</dbReference>
<feature type="binding site" evidence="5">
    <location>
        <position position="68"/>
    </location>
    <ligand>
        <name>Cu cation</name>
        <dbReference type="ChEBI" id="CHEBI:23378"/>
    </ligand>
</feature>
<dbReference type="PANTHER" id="PTHR12151">
    <property type="entry name" value="ELECTRON TRANSPORT PROTIN SCO1/SENC FAMILY MEMBER"/>
    <property type="match status" value="1"/>
</dbReference>
<evidence type="ECO:0000256" key="4">
    <source>
        <dbReference type="ARBA" id="ARBA00023004"/>
    </source>
</evidence>